<keyword evidence="8" id="KW-0560">Oxidoreductase</keyword>
<dbReference type="InterPro" id="IPR002912">
    <property type="entry name" value="ACT_dom"/>
</dbReference>
<evidence type="ECO:0000256" key="4">
    <source>
        <dbReference type="ARBA" id="ARBA00013213"/>
    </source>
</evidence>
<gene>
    <name evidence="13" type="ORF">IAC75_07075</name>
</gene>
<evidence type="ECO:0000256" key="6">
    <source>
        <dbReference type="ARBA" id="ARBA00022605"/>
    </source>
</evidence>
<dbReference type="InterPro" id="IPR005106">
    <property type="entry name" value="Asp/hSer_DH_NAD-bd"/>
</dbReference>
<dbReference type="PANTHER" id="PTHR43331:SF1">
    <property type="entry name" value="HOMOSERINE DEHYDROGENASE"/>
    <property type="match status" value="1"/>
</dbReference>
<dbReference type="Proteomes" id="UP000886812">
    <property type="component" value="Unassembled WGS sequence"/>
</dbReference>
<dbReference type="SUPFAM" id="SSF55021">
    <property type="entry name" value="ACT-like"/>
    <property type="match status" value="1"/>
</dbReference>
<dbReference type="InterPro" id="IPR001342">
    <property type="entry name" value="HDH_cat"/>
</dbReference>
<dbReference type="Pfam" id="PF03447">
    <property type="entry name" value="NAD_binding_3"/>
    <property type="match status" value="1"/>
</dbReference>
<evidence type="ECO:0000256" key="3">
    <source>
        <dbReference type="ARBA" id="ARBA00006753"/>
    </source>
</evidence>
<evidence type="ECO:0000313" key="13">
    <source>
        <dbReference type="EMBL" id="HIV04888.1"/>
    </source>
</evidence>
<dbReference type="InterPro" id="IPR036291">
    <property type="entry name" value="NAD(P)-bd_dom_sf"/>
</dbReference>
<evidence type="ECO:0000313" key="14">
    <source>
        <dbReference type="Proteomes" id="UP000886812"/>
    </source>
</evidence>
<sequence>MEKKKIGIGFIGFGTVGQGVWKHLQAQREELENRLGVEISFPRIAVRDVKRERGVRVPAEILTDDPMEVVVDPAVNIVCELMGGTTKAKDYTLAALKLGKVVVSANKALIYEFGREIFDAVKRFGGHYYFEASVAGGIPIIKTLREGLVANRFESIAGIINGTCNYILSRMEAEGKSYEEILRDAKALGYVEADDRLDLDGWDAFHKAVILAFLAHGKWVSERDALVEGIRNVTLEDMHRARDFGYRIKLIGMIRRNFKTGALSLGVYPALIPLDKTLARVDGVYNAIKLAGDVAGTTILIGRGAGQDATSSAVISDIVDAMIGIRDDAHKFLTPSDIDACYRLGESARMATMDEIRSKFYLRISILDEPGTLVGIYEALARHKVSVARVVTYEHPGEHRGTITLATYPTSEAVMERVVAEIKALPQTLANPLLLRIYEPTRE</sequence>
<dbReference type="GO" id="GO:0050661">
    <property type="term" value="F:NADP binding"/>
    <property type="evidence" value="ECO:0007669"/>
    <property type="project" value="InterPro"/>
</dbReference>
<accession>A0A9D1NKP4</accession>
<dbReference type="Gene3D" id="3.40.50.720">
    <property type="entry name" value="NAD(P)-binding Rossmann-like Domain"/>
    <property type="match status" value="1"/>
</dbReference>
<evidence type="ECO:0000256" key="9">
    <source>
        <dbReference type="ARBA" id="ARBA00023167"/>
    </source>
</evidence>
<name>A0A9D1NKP4_9BACT</name>
<dbReference type="InterPro" id="IPR045865">
    <property type="entry name" value="ACT-like_dom_sf"/>
</dbReference>
<dbReference type="Gene3D" id="3.30.360.10">
    <property type="entry name" value="Dihydrodipicolinate Reductase, domain 2"/>
    <property type="match status" value="1"/>
</dbReference>
<keyword evidence="6" id="KW-0028">Amino-acid biosynthesis</keyword>
<evidence type="ECO:0000256" key="7">
    <source>
        <dbReference type="ARBA" id="ARBA00022697"/>
    </source>
</evidence>
<dbReference type="GO" id="GO:0004412">
    <property type="term" value="F:homoserine dehydrogenase activity"/>
    <property type="evidence" value="ECO:0007669"/>
    <property type="project" value="UniProtKB-EC"/>
</dbReference>
<feature type="binding site" evidence="11">
    <location>
        <position position="107"/>
    </location>
    <ligand>
        <name>NADPH</name>
        <dbReference type="ChEBI" id="CHEBI:57783"/>
    </ligand>
</feature>
<dbReference type="PANTHER" id="PTHR43331">
    <property type="entry name" value="HOMOSERINE DEHYDROGENASE"/>
    <property type="match status" value="1"/>
</dbReference>
<proteinExistence type="inferred from homology"/>
<comment type="caution">
    <text evidence="13">The sequence shown here is derived from an EMBL/GenBank/DDBJ whole genome shotgun (WGS) entry which is preliminary data.</text>
</comment>
<feature type="active site" description="Proton donor" evidence="10">
    <location>
        <position position="207"/>
    </location>
</feature>
<keyword evidence="9" id="KW-0486">Methionine biosynthesis</keyword>
<dbReference type="AlphaFoldDB" id="A0A9D1NKP4"/>
<dbReference type="PIRSF" id="PIRSF000098">
    <property type="entry name" value="Homoser_dehydrog"/>
    <property type="match status" value="1"/>
</dbReference>
<feature type="binding site" evidence="11">
    <location>
        <position position="192"/>
    </location>
    <ligand>
        <name>L-homoserine</name>
        <dbReference type="ChEBI" id="CHEBI:57476"/>
    </ligand>
</feature>
<evidence type="ECO:0000256" key="10">
    <source>
        <dbReference type="PIRSR" id="PIRSR000098-1"/>
    </source>
</evidence>
<dbReference type="FunFam" id="3.30.360.10:FF:000005">
    <property type="entry name" value="Homoserine dehydrogenase"/>
    <property type="match status" value="1"/>
</dbReference>
<keyword evidence="11" id="KW-0521">NADP</keyword>
<dbReference type="EC" id="1.1.1.3" evidence="4"/>
<comment type="similarity">
    <text evidence="3">Belongs to the homoserine dehydrogenase family.</text>
</comment>
<evidence type="ECO:0000256" key="11">
    <source>
        <dbReference type="PIRSR" id="PIRSR000098-2"/>
    </source>
</evidence>
<evidence type="ECO:0000256" key="1">
    <source>
        <dbReference type="ARBA" id="ARBA00005056"/>
    </source>
</evidence>
<evidence type="ECO:0000259" key="12">
    <source>
        <dbReference type="PROSITE" id="PS51671"/>
    </source>
</evidence>
<dbReference type="Pfam" id="PF01842">
    <property type="entry name" value="ACT"/>
    <property type="match status" value="1"/>
</dbReference>
<comment type="pathway">
    <text evidence="1">Amino-acid biosynthesis; L-threonine biosynthesis; L-threonine from L-aspartate: step 3/5.</text>
</comment>
<evidence type="ECO:0000256" key="5">
    <source>
        <dbReference type="ARBA" id="ARBA00013376"/>
    </source>
</evidence>
<organism evidence="13 14">
    <name type="scientific">Candidatus Spyradosoma merdigallinarum</name>
    <dbReference type="NCBI Taxonomy" id="2840950"/>
    <lineage>
        <taxon>Bacteria</taxon>
        <taxon>Pseudomonadati</taxon>
        <taxon>Verrucomicrobiota</taxon>
        <taxon>Opitutia</taxon>
        <taxon>Opitutia incertae sedis</taxon>
        <taxon>Candidatus Spyradosoma</taxon>
    </lineage>
</organism>
<dbReference type="Gene3D" id="3.30.70.260">
    <property type="match status" value="1"/>
</dbReference>
<dbReference type="SUPFAM" id="SSF51735">
    <property type="entry name" value="NAD(P)-binding Rossmann-fold domains"/>
    <property type="match status" value="1"/>
</dbReference>
<reference evidence="13" key="2">
    <citation type="journal article" date="2021" name="PeerJ">
        <title>Extensive microbial diversity within the chicken gut microbiome revealed by metagenomics and culture.</title>
        <authorList>
            <person name="Gilroy R."/>
            <person name="Ravi A."/>
            <person name="Getino M."/>
            <person name="Pursley I."/>
            <person name="Horton D.L."/>
            <person name="Alikhan N.F."/>
            <person name="Baker D."/>
            <person name="Gharbi K."/>
            <person name="Hall N."/>
            <person name="Watson M."/>
            <person name="Adriaenssens E.M."/>
            <person name="Foster-Nyarko E."/>
            <person name="Jarju S."/>
            <person name="Secka A."/>
            <person name="Antonio M."/>
            <person name="Oren A."/>
            <person name="Chaudhuri R.R."/>
            <person name="La Ragione R."/>
            <person name="Hildebrand F."/>
            <person name="Pallen M.J."/>
        </authorList>
    </citation>
    <scope>NUCLEOTIDE SEQUENCE</scope>
    <source>
        <strain evidence="13">10669</strain>
    </source>
</reference>
<dbReference type="SUPFAM" id="SSF55347">
    <property type="entry name" value="Glyceraldehyde-3-phosphate dehydrogenase-like, C-terminal domain"/>
    <property type="match status" value="1"/>
</dbReference>
<protein>
    <recommendedName>
        <fullName evidence="5">Homoserine dehydrogenase</fullName>
        <ecNumber evidence="4">1.1.1.3</ecNumber>
    </recommendedName>
</protein>
<dbReference type="NCBIfam" id="NF004976">
    <property type="entry name" value="PRK06349.1"/>
    <property type="match status" value="1"/>
</dbReference>
<dbReference type="Pfam" id="PF00742">
    <property type="entry name" value="Homoserine_dh"/>
    <property type="match status" value="1"/>
</dbReference>
<reference evidence="13" key="1">
    <citation type="submission" date="2020-10" db="EMBL/GenBank/DDBJ databases">
        <authorList>
            <person name="Gilroy R."/>
        </authorList>
    </citation>
    <scope>NUCLEOTIDE SEQUENCE</scope>
    <source>
        <strain evidence="13">10669</strain>
    </source>
</reference>
<dbReference type="GO" id="GO:0009088">
    <property type="term" value="P:threonine biosynthetic process"/>
    <property type="evidence" value="ECO:0007669"/>
    <property type="project" value="UniProtKB-KW"/>
</dbReference>
<keyword evidence="7" id="KW-0791">Threonine biosynthesis</keyword>
<dbReference type="PROSITE" id="PS51671">
    <property type="entry name" value="ACT"/>
    <property type="match status" value="1"/>
</dbReference>
<dbReference type="EMBL" id="DVOG01000186">
    <property type="protein sequence ID" value="HIV04888.1"/>
    <property type="molecule type" value="Genomic_DNA"/>
</dbReference>
<feature type="domain" description="ACT" evidence="12">
    <location>
        <begin position="361"/>
        <end position="436"/>
    </location>
</feature>
<comment type="pathway">
    <text evidence="2">Amino-acid biosynthesis; L-methionine biosynthesis via de novo pathway; L-homoserine from L-aspartate: step 3/3.</text>
</comment>
<evidence type="ECO:0000256" key="8">
    <source>
        <dbReference type="ARBA" id="ARBA00023002"/>
    </source>
</evidence>
<evidence type="ECO:0000256" key="2">
    <source>
        <dbReference type="ARBA" id="ARBA00005062"/>
    </source>
</evidence>
<dbReference type="GO" id="GO:0009086">
    <property type="term" value="P:methionine biosynthetic process"/>
    <property type="evidence" value="ECO:0007669"/>
    <property type="project" value="UniProtKB-KW"/>
</dbReference>
<dbReference type="InterPro" id="IPR016204">
    <property type="entry name" value="HDH"/>
</dbReference>
<dbReference type="CDD" id="cd04881">
    <property type="entry name" value="ACT_HSDH-Hom"/>
    <property type="match status" value="1"/>
</dbReference>